<sequence>MDWLRNLLKWFDPTAESEHQDRPGETVDLLSAAERDVIVARHLNKHLSTLGLREITPRSWIDEFKPPTKPMFQLSLLKGAGIKACWGFSLDFVPHIP</sequence>
<proteinExistence type="predicted"/>
<gene>
    <name evidence="1" type="ORF">PR017_01030</name>
</gene>
<evidence type="ECO:0000313" key="2">
    <source>
        <dbReference type="Proteomes" id="UP000249499"/>
    </source>
</evidence>
<dbReference type="AlphaFoldDB" id="A0AAF1KA46"/>
<dbReference type="KEGG" id="rtu:PR017_01030"/>
<reference evidence="2" key="2">
    <citation type="journal article" date="2023" name="MicrobiologyOpen">
        <title>Genomics of the tumorigenes clade of the family Rhizobiaceae and description of Rhizobium rhododendri sp. nov.</title>
        <authorList>
            <person name="Kuzmanovic N."/>
            <person name="diCenzo G.C."/>
            <person name="Bunk B."/>
            <person name="Sproeer C."/>
            <person name="Fruehling A."/>
            <person name="Neumann-Schaal M."/>
            <person name="Overmann J."/>
            <person name="Smalla K."/>
        </authorList>
    </citation>
    <scope>NUCLEOTIDE SEQUENCE [LARGE SCALE GENOMIC DNA]</scope>
    <source>
        <strain evidence="2">1078</strain>
    </source>
</reference>
<keyword evidence="2" id="KW-1185">Reference proteome</keyword>
<dbReference type="EMBL" id="CP117255">
    <property type="protein sequence ID" value="WFR95766.1"/>
    <property type="molecule type" value="Genomic_DNA"/>
</dbReference>
<evidence type="ECO:0000313" key="1">
    <source>
        <dbReference type="EMBL" id="WFR95766.1"/>
    </source>
</evidence>
<organism evidence="1 2">
    <name type="scientific">Rhizobium tumorigenes</name>
    <dbReference type="NCBI Taxonomy" id="2041385"/>
    <lineage>
        <taxon>Bacteria</taxon>
        <taxon>Pseudomonadati</taxon>
        <taxon>Pseudomonadota</taxon>
        <taxon>Alphaproteobacteria</taxon>
        <taxon>Hyphomicrobiales</taxon>
        <taxon>Rhizobiaceae</taxon>
        <taxon>Rhizobium/Agrobacterium group</taxon>
        <taxon>Rhizobium</taxon>
    </lineage>
</organism>
<name>A0AAF1KA46_9HYPH</name>
<dbReference type="Proteomes" id="UP000249499">
    <property type="component" value="Chromosome"/>
</dbReference>
<protein>
    <submittedName>
        <fullName evidence="1">Uncharacterized protein</fullName>
    </submittedName>
</protein>
<reference evidence="1 2" key="1">
    <citation type="journal article" date="2018" name="Sci. Rep.">
        <title>Rhizobium tumorigenes sp. nov., a novel plant tumorigenic bacterium isolated from cane gall tumors on thornless blackberry.</title>
        <authorList>
            <person name="Kuzmanovi N."/>
            <person name="Smalla K."/>
            <person name="Gronow S."/>
            <person name="PuBawska J."/>
        </authorList>
    </citation>
    <scope>NUCLEOTIDE SEQUENCE [LARGE SCALE GENOMIC DNA]</scope>
    <source>
        <strain evidence="1 2">1078</strain>
    </source>
</reference>
<accession>A0AAF1KA46</accession>
<dbReference type="RefSeq" id="WP_111216757.1">
    <property type="nucleotide sequence ID" value="NZ_CP117255.1"/>
</dbReference>